<dbReference type="EMBL" id="GBHO01010898">
    <property type="protein sequence ID" value="JAG32706.1"/>
    <property type="molecule type" value="Transcribed_RNA"/>
</dbReference>
<dbReference type="AlphaFoldDB" id="A0A0A9YM50"/>
<gene>
    <name evidence="1" type="primary">MAN4</name>
    <name evidence="1" type="ORF">CM83_101393</name>
</gene>
<organism evidence="1">
    <name type="scientific">Lygus hesperus</name>
    <name type="common">Western plant bug</name>
    <dbReference type="NCBI Taxonomy" id="30085"/>
    <lineage>
        <taxon>Eukaryota</taxon>
        <taxon>Metazoa</taxon>
        <taxon>Ecdysozoa</taxon>
        <taxon>Arthropoda</taxon>
        <taxon>Hexapoda</taxon>
        <taxon>Insecta</taxon>
        <taxon>Pterygota</taxon>
        <taxon>Neoptera</taxon>
        <taxon>Paraneoptera</taxon>
        <taxon>Hemiptera</taxon>
        <taxon>Heteroptera</taxon>
        <taxon>Panheteroptera</taxon>
        <taxon>Cimicomorpha</taxon>
        <taxon>Miridae</taxon>
        <taxon>Mirini</taxon>
        <taxon>Lygus</taxon>
    </lineage>
</organism>
<accession>A0A0A9YM50</accession>
<evidence type="ECO:0000313" key="1">
    <source>
        <dbReference type="EMBL" id="JAG32706.1"/>
    </source>
</evidence>
<feature type="non-terminal residue" evidence="1">
    <location>
        <position position="1"/>
    </location>
</feature>
<sequence>VVVVVVVAVAGGALYTGAACASVLLPAPAGVGSDCNRSSIASISTCFTAATAAIDPTADAGSTTGGIITWTGIPDGGCAISTLCTIVGTGTCAPGCCTARDCYPPNPCARSSSSCDPSRIRVLLRLTYS</sequence>
<protein>
    <submittedName>
        <fullName evidence="1">Putative mannan endo-1,4-beta-mannosidase 4</fullName>
    </submittedName>
</protein>
<name>A0A0A9YM50_LYGHE</name>
<reference evidence="1" key="2">
    <citation type="submission" date="2014-07" db="EMBL/GenBank/DDBJ databases">
        <authorList>
            <person name="Hull J."/>
        </authorList>
    </citation>
    <scope>NUCLEOTIDE SEQUENCE</scope>
</reference>
<proteinExistence type="predicted"/>
<reference evidence="1" key="1">
    <citation type="journal article" date="2014" name="PLoS ONE">
        <title>Transcriptome-Based Identification of ABC Transporters in the Western Tarnished Plant Bug Lygus hesperus.</title>
        <authorList>
            <person name="Hull J.J."/>
            <person name="Chaney K."/>
            <person name="Geib S.M."/>
            <person name="Fabrick J.A."/>
            <person name="Brent C.S."/>
            <person name="Walsh D."/>
            <person name="Lavine L.C."/>
        </authorList>
    </citation>
    <scope>NUCLEOTIDE SEQUENCE</scope>
</reference>